<dbReference type="RefSeq" id="WP_048318333.1">
    <property type="nucleotide sequence ID" value="NZ_CP015220.1"/>
</dbReference>
<reference evidence="8 9" key="1">
    <citation type="journal article" date="2016" name="Genome Announc.">
        <title>Complete Genome and Plasmid Sequences for Rhodococcus fascians D188 and Draft Sequences for Rhodococcus Isolates PBTS 1 and PBTS 2.</title>
        <authorList>
            <person name="Stamler R.A."/>
            <person name="Vereecke D."/>
            <person name="Zhang Y."/>
            <person name="Schilkey F."/>
            <person name="Devitt N."/>
            <person name="Randall J.J."/>
        </authorList>
    </citation>
    <scope>NUCLEOTIDE SEQUENCE [LARGE SCALE GENOMIC DNA]</scope>
    <source>
        <strain evidence="8 9">PBTS2</strain>
    </source>
</reference>
<dbReference type="InterPro" id="IPR003593">
    <property type="entry name" value="AAA+_ATPase"/>
</dbReference>
<dbReference type="Gene3D" id="3.40.50.300">
    <property type="entry name" value="P-loop containing nucleotide triphosphate hydrolases"/>
    <property type="match status" value="1"/>
</dbReference>
<dbReference type="EC" id="3.6.3.29" evidence="8"/>
<feature type="domain" description="ABC transporter" evidence="6">
    <location>
        <begin position="1"/>
        <end position="235"/>
    </location>
</feature>
<dbReference type="GO" id="GO:0016887">
    <property type="term" value="F:ATP hydrolysis activity"/>
    <property type="evidence" value="ECO:0007669"/>
    <property type="project" value="InterPro"/>
</dbReference>
<organism evidence="8 9">
    <name type="scientific">Rhodococcoides fascians</name>
    <name type="common">Rhodococcus fascians</name>
    <dbReference type="NCBI Taxonomy" id="1828"/>
    <lineage>
        <taxon>Bacteria</taxon>
        <taxon>Bacillati</taxon>
        <taxon>Actinomycetota</taxon>
        <taxon>Actinomycetes</taxon>
        <taxon>Mycobacteriales</taxon>
        <taxon>Nocardiaceae</taxon>
        <taxon>Rhodococcoides</taxon>
    </lineage>
</organism>
<keyword evidence="9" id="KW-1185">Reference proteome</keyword>
<dbReference type="InterPro" id="IPR017871">
    <property type="entry name" value="ABC_transporter-like_CS"/>
</dbReference>
<evidence type="ECO:0000259" key="6">
    <source>
        <dbReference type="PROSITE" id="PS50893"/>
    </source>
</evidence>
<dbReference type="AlphaFoldDB" id="A0A143QQ85"/>
<dbReference type="PROSITE" id="PS00211">
    <property type="entry name" value="ABC_TRANSPORTER_1"/>
    <property type="match status" value="1"/>
</dbReference>
<dbReference type="GO" id="GO:0015689">
    <property type="term" value="P:molybdate ion transport"/>
    <property type="evidence" value="ECO:0007669"/>
    <property type="project" value="InterPro"/>
</dbReference>
<accession>A0A143QQ85</accession>
<keyword evidence="2 5" id="KW-0500">Molybdenum</keyword>
<protein>
    <submittedName>
        <fullName evidence="8">Molybdenum import ATP-binding protein ModC</fullName>
        <ecNumber evidence="8">3.6.3.29</ecNumber>
    </submittedName>
</protein>
<dbReference type="InterPro" id="IPR008995">
    <property type="entry name" value="Mo/tungstate-bd_C_term_dom"/>
</dbReference>
<evidence type="ECO:0000256" key="1">
    <source>
        <dbReference type="ARBA" id="ARBA00022448"/>
    </source>
</evidence>
<evidence type="ECO:0000256" key="3">
    <source>
        <dbReference type="ARBA" id="ARBA00022741"/>
    </source>
</evidence>
<dbReference type="SUPFAM" id="SSF52540">
    <property type="entry name" value="P-loop containing nucleoside triphosphate hydrolases"/>
    <property type="match status" value="1"/>
</dbReference>
<dbReference type="InterPro" id="IPR004606">
    <property type="entry name" value="Mop_domain"/>
</dbReference>
<dbReference type="GO" id="GO:0005524">
    <property type="term" value="F:ATP binding"/>
    <property type="evidence" value="ECO:0007669"/>
    <property type="project" value="UniProtKB-KW"/>
</dbReference>
<dbReference type="PROSITE" id="PS50893">
    <property type="entry name" value="ABC_TRANSPORTER_2"/>
    <property type="match status" value="1"/>
</dbReference>
<dbReference type="Gene3D" id="2.40.50.100">
    <property type="match status" value="1"/>
</dbReference>
<dbReference type="PATRIC" id="fig|1653479.3.peg.3711"/>
<evidence type="ECO:0000256" key="4">
    <source>
        <dbReference type="ARBA" id="ARBA00022840"/>
    </source>
</evidence>
<keyword evidence="1" id="KW-0813">Transport</keyword>
<dbReference type="PANTHER" id="PTHR42781">
    <property type="entry name" value="SPERMIDINE/PUTRESCINE IMPORT ATP-BINDING PROTEIN POTA"/>
    <property type="match status" value="1"/>
</dbReference>
<dbReference type="SMART" id="SM00382">
    <property type="entry name" value="AAA"/>
    <property type="match status" value="1"/>
</dbReference>
<dbReference type="KEGG" id="rhs:A3Q41_03660"/>
<feature type="domain" description="Mop" evidence="7">
    <location>
        <begin position="290"/>
        <end position="358"/>
    </location>
</feature>
<dbReference type="PANTHER" id="PTHR42781:SF4">
    <property type="entry name" value="SPERMIDINE_PUTRESCINE IMPORT ATP-BINDING PROTEIN POTA"/>
    <property type="match status" value="1"/>
</dbReference>
<name>A0A143QQ85_RHOFA</name>
<evidence type="ECO:0000259" key="7">
    <source>
        <dbReference type="PROSITE" id="PS51866"/>
    </source>
</evidence>
<dbReference type="InterPro" id="IPR027417">
    <property type="entry name" value="P-loop_NTPase"/>
</dbReference>
<dbReference type="Proteomes" id="UP000076038">
    <property type="component" value="Chromosome"/>
</dbReference>
<dbReference type="Pfam" id="PF03459">
    <property type="entry name" value="TOBE"/>
    <property type="match status" value="1"/>
</dbReference>
<evidence type="ECO:0000313" key="8">
    <source>
        <dbReference type="EMBL" id="AMY24946.1"/>
    </source>
</evidence>
<evidence type="ECO:0000256" key="5">
    <source>
        <dbReference type="PROSITE-ProRule" id="PRU01213"/>
    </source>
</evidence>
<dbReference type="PROSITE" id="PS51866">
    <property type="entry name" value="MOP"/>
    <property type="match status" value="1"/>
</dbReference>
<proteinExistence type="predicted"/>
<keyword evidence="8" id="KW-0378">Hydrolase</keyword>
<dbReference type="SUPFAM" id="SSF50331">
    <property type="entry name" value="MOP-like"/>
    <property type="match status" value="1"/>
</dbReference>
<evidence type="ECO:0000256" key="2">
    <source>
        <dbReference type="ARBA" id="ARBA00022505"/>
    </source>
</evidence>
<dbReference type="InterPro" id="IPR005116">
    <property type="entry name" value="Transp-assoc_OB_typ1"/>
</dbReference>
<dbReference type="Pfam" id="PF00005">
    <property type="entry name" value="ABC_tran"/>
    <property type="match status" value="1"/>
</dbReference>
<dbReference type="EMBL" id="CP015220">
    <property type="protein sequence ID" value="AMY24946.1"/>
    <property type="molecule type" value="Genomic_DNA"/>
</dbReference>
<sequence length="364" mass="38003">MSSLHLRATVADRGVDLELDVAEGETTAILGPNGAGKSTLLQLVAGLVPPDDGIIRLGEDVLTDTTAGTAVPVHARGIATLAQETLLFPHMAARTNVAFAPRSSGADRRTARAMADRWLDAVGASHLAERRPAQLSGGQAQRVAIARALAADPRLLLLDEPLAALDVDTAPAIRRLLRTVLRENGRTALIVTHDLLDVVALADTVAVVDGGRVVERGSVADVLTAPRSEFGARMAGVNLISGHALTVGDTTALRTPWDTVVHGSGQHGSGTPVVAVFSPAAVSVHLTAPHASPRNVFEVVIEEMEVQGSGIRVRARPHPDGTPGIAADITAAAVSELGLEPGRRVFFVVKSREVVLHPALVSRR</sequence>
<reference evidence="9" key="2">
    <citation type="submission" date="2016-04" db="EMBL/GenBank/DDBJ databases">
        <title>Complete Genome and Plasmid Sequences for Rhodococcus fascians D188 and Draft Sequences for Rhodococcus spp. Isolates PBTS 1 and PBTS 2.</title>
        <authorList>
            <person name="Stamer R."/>
            <person name="Vereecke D."/>
            <person name="Zhang Y."/>
            <person name="Schilkey F."/>
            <person name="Devitt N."/>
            <person name="Randall J."/>
        </authorList>
    </citation>
    <scope>NUCLEOTIDE SEQUENCE [LARGE SCALE GENOMIC DNA]</scope>
    <source>
        <strain evidence="9">PBTS2</strain>
    </source>
</reference>
<dbReference type="InterPro" id="IPR003439">
    <property type="entry name" value="ABC_transporter-like_ATP-bd"/>
</dbReference>
<evidence type="ECO:0000313" key="9">
    <source>
        <dbReference type="Proteomes" id="UP000076038"/>
    </source>
</evidence>
<dbReference type="OrthoDB" id="9112331at2"/>
<keyword evidence="3" id="KW-0547">Nucleotide-binding</keyword>
<dbReference type="InterPro" id="IPR050093">
    <property type="entry name" value="ABC_SmlMolc_Importer"/>
</dbReference>
<keyword evidence="4 8" id="KW-0067">ATP-binding</keyword>
<gene>
    <name evidence="8" type="primary">modC</name>
    <name evidence="8" type="ORF">A3Q41_03660</name>
</gene>